<keyword evidence="2" id="KW-1185">Reference proteome</keyword>
<dbReference type="AlphaFoldDB" id="A0A1Q5UKU6"/>
<dbReference type="Proteomes" id="UP000186955">
    <property type="component" value="Unassembled WGS sequence"/>
</dbReference>
<name>A0A1Q5UKU6_9EURO</name>
<sequence length="123" mass="13625">MQRYKEGSDFITALDHAMEIGGMAFIVDDPADAPVKAFMMEIRGMFRGEDDILASAQRQVHVLGQMVFGKYFTLGPEVLGWNGEGKEENGESGVENAWPMNVAEGSVSKSRSRKASSVNFWFQ</sequence>
<organism evidence="1 2">
    <name type="scientific">Penicillium subrubescens</name>
    <dbReference type="NCBI Taxonomy" id="1316194"/>
    <lineage>
        <taxon>Eukaryota</taxon>
        <taxon>Fungi</taxon>
        <taxon>Dikarya</taxon>
        <taxon>Ascomycota</taxon>
        <taxon>Pezizomycotina</taxon>
        <taxon>Eurotiomycetes</taxon>
        <taxon>Eurotiomycetidae</taxon>
        <taxon>Eurotiales</taxon>
        <taxon>Aspergillaceae</taxon>
        <taxon>Penicillium</taxon>
    </lineage>
</organism>
<evidence type="ECO:0000313" key="2">
    <source>
        <dbReference type="Proteomes" id="UP000186955"/>
    </source>
</evidence>
<dbReference type="EMBL" id="MNBE01000157">
    <property type="protein sequence ID" value="OKP13094.1"/>
    <property type="molecule type" value="Genomic_DNA"/>
</dbReference>
<comment type="caution">
    <text evidence="1">The sequence shown here is derived from an EMBL/GenBank/DDBJ whole genome shotgun (WGS) entry which is preliminary data.</text>
</comment>
<gene>
    <name evidence="1" type="ORF">PENSUB_1194</name>
</gene>
<proteinExistence type="predicted"/>
<protein>
    <submittedName>
        <fullName evidence="1">Uncharacterized protein</fullName>
    </submittedName>
</protein>
<reference evidence="1 2" key="1">
    <citation type="submission" date="2016-10" db="EMBL/GenBank/DDBJ databases">
        <title>Genome sequence of the ascomycete fungus Penicillium subrubescens.</title>
        <authorList>
            <person name="De Vries R.P."/>
            <person name="Peng M."/>
            <person name="Dilokpimol A."/>
            <person name="Hilden K."/>
            <person name="Makela M.R."/>
            <person name="Grigoriev I."/>
            <person name="Riley R."/>
            <person name="Granchi Z."/>
        </authorList>
    </citation>
    <scope>NUCLEOTIDE SEQUENCE [LARGE SCALE GENOMIC DNA]</scope>
    <source>
        <strain evidence="1 2">CBS 132785</strain>
    </source>
</reference>
<evidence type="ECO:0000313" key="1">
    <source>
        <dbReference type="EMBL" id="OKP13094.1"/>
    </source>
</evidence>
<accession>A0A1Q5UKU6</accession>